<reference evidence="1 2" key="2">
    <citation type="journal article" date="2012" name="BMC Genomics">
        <title>The genome of Pelobacter carbinolicus reveals surprising metabolic capabilities and physiological features.</title>
        <authorList>
            <person name="Aklujkar M."/>
            <person name="Haveman S.A."/>
            <person name="Didonato R.Jr."/>
            <person name="Chertkov O."/>
            <person name="Han C.S."/>
            <person name="Land M.L."/>
            <person name="Brown P."/>
            <person name="Lovley D.R."/>
        </authorList>
    </citation>
    <scope>NUCLEOTIDE SEQUENCE [LARGE SCALE GENOMIC DNA]</scope>
    <source>
        <strain evidence="2">DSM 2380 / NBRC 103641 / GraBd1</strain>
    </source>
</reference>
<dbReference type="KEGG" id="pca:Pcar_2376"/>
<dbReference type="STRING" id="338963.Pcar_2376"/>
<gene>
    <name evidence="1" type="ordered locus">Pcar_2376</name>
</gene>
<dbReference type="EMBL" id="CP000142">
    <property type="protein sequence ID" value="ABA89615.1"/>
    <property type="molecule type" value="Genomic_DNA"/>
</dbReference>
<accession>Q3A1Z2</accession>
<dbReference type="HOGENOM" id="CLU_665408_0_0_7"/>
<dbReference type="RefSeq" id="WP_011342138.1">
    <property type="nucleotide sequence ID" value="NC_007498.2"/>
</dbReference>
<proteinExistence type="predicted"/>
<protein>
    <submittedName>
        <fullName evidence="1">Uncharacterized protein</fullName>
    </submittedName>
</protein>
<evidence type="ECO:0000313" key="2">
    <source>
        <dbReference type="Proteomes" id="UP000002534"/>
    </source>
</evidence>
<name>Q3A1Z2_SYNC1</name>
<keyword evidence="2" id="KW-1185">Reference proteome</keyword>
<evidence type="ECO:0000313" key="1">
    <source>
        <dbReference type="EMBL" id="ABA89615.1"/>
    </source>
</evidence>
<reference evidence="2" key="1">
    <citation type="submission" date="2005-10" db="EMBL/GenBank/DDBJ databases">
        <title>Complete sequence of Pelobacter carbinolicus DSM 2380.</title>
        <authorList>
            <person name="Copeland A."/>
            <person name="Lucas S."/>
            <person name="Lapidus A."/>
            <person name="Barry K."/>
            <person name="Detter J.C."/>
            <person name="Glavina T."/>
            <person name="Hammon N."/>
            <person name="Israni S."/>
            <person name="Pitluck S."/>
            <person name="Chertkov O."/>
            <person name="Schmutz J."/>
            <person name="Larimer F."/>
            <person name="Land M."/>
            <person name="Kyrpides N."/>
            <person name="Ivanova N."/>
            <person name="Richardson P."/>
        </authorList>
    </citation>
    <scope>NUCLEOTIDE SEQUENCE [LARGE SCALE GENOMIC DNA]</scope>
    <source>
        <strain evidence="2">DSM 2380 / NBRC 103641 / GraBd1</strain>
    </source>
</reference>
<organism evidence="1 2">
    <name type="scientific">Syntrophotalea carbinolica (strain DSM 2380 / NBRC 103641 / GraBd1)</name>
    <name type="common">Pelobacter carbinolicus</name>
    <dbReference type="NCBI Taxonomy" id="338963"/>
    <lineage>
        <taxon>Bacteria</taxon>
        <taxon>Pseudomonadati</taxon>
        <taxon>Thermodesulfobacteriota</taxon>
        <taxon>Desulfuromonadia</taxon>
        <taxon>Desulfuromonadales</taxon>
        <taxon>Syntrophotaleaceae</taxon>
        <taxon>Syntrophotalea</taxon>
    </lineage>
</organism>
<dbReference type="OrthoDB" id="5289878at2"/>
<dbReference type="eggNOG" id="ENOG5032WND">
    <property type="taxonomic scope" value="Bacteria"/>
</dbReference>
<sequence>MRSVGPPAPVRRNGHHLYSRHAGILLLLYLSLLVPLSVHGRDIAWGGRFKSLYLHLEPAPGGWADGGEISSNNLRLTLKTDLPHNLTLETAVESSLMLAHPAGLAGFAENGRQRAVDLTASWGENHAVSEQLHIDRLCLSGQASHLEWSLGRQAIGFGRILLASPLDVIAPFAPDALDTEIRPGVDALKLRYYIGQTGELGAYAVMGEHADDCSGLATLSWNTRGLDILAITGLLRNRPMVGVGLAGDIGGIGIKMETAAYSGKKVSQPEGDLHRFFAIAALECWYRFGNGLVFTGQYLYNGAGADKPSQYPQALNSAPIREGLSFLLGQHYLLLAPSYELHPLVTLSGLGIVNLQDGSWLLRPALNISLSDNLDLMLFWGFTLGRSAKNLRFPRSEFGARGQTGGLLLTWHF</sequence>
<dbReference type="AlphaFoldDB" id="Q3A1Z2"/>
<dbReference type="Proteomes" id="UP000002534">
    <property type="component" value="Chromosome"/>
</dbReference>